<evidence type="ECO:0000256" key="3">
    <source>
        <dbReference type="ARBA" id="ARBA00012780"/>
    </source>
</evidence>
<feature type="compositionally biased region" description="Polar residues" evidence="9">
    <location>
        <begin position="822"/>
        <end position="833"/>
    </location>
</feature>
<dbReference type="PANTHER" id="PTHR31983">
    <property type="entry name" value="ENDO-1,3(4)-BETA-GLUCANASE 1"/>
    <property type="match status" value="1"/>
</dbReference>
<dbReference type="Gene3D" id="2.70.98.30">
    <property type="entry name" value="Golgi alpha-mannosidase II, domain 4"/>
    <property type="match status" value="1"/>
</dbReference>
<feature type="compositionally biased region" description="Basic and acidic residues" evidence="9">
    <location>
        <begin position="1"/>
        <end position="16"/>
    </location>
</feature>
<protein>
    <recommendedName>
        <fullName evidence="3">glucan endo-1,3-beta-D-glucosidase</fullName>
        <ecNumber evidence="3">3.2.1.39</ecNumber>
    </recommendedName>
</protein>
<feature type="domain" description="Glycosyl hydrolase family 81 C-terminal" evidence="11">
    <location>
        <begin position="402"/>
        <end position="726"/>
    </location>
</feature>
<dbReference type="Pfam" id="PF17652">
    <property type="entry name" value="Glyco_hydro81C"/>
    <property type="match status" value="1"/>
</dbReference>
<reference evidence="12 13" key="1">
    <citation type="journal article" date="2019" name="Int. J. Syst. Evol. Microbiol.">
        <title>The Global Catalogue of Microorganisms (GCM) 10K type strain sequencing project: providing services to taxonomists for standard genome sequencing and annotation.</title>
        <authorList>
            <consortium name="The Broad Institute Genomics Platform"/>
            <consortium name="The Broad Institute Genome Sequencing Center for Infectious Disease"/>
            <person name="Wu L."/>
            <person name="Ma J."/>
        </authorList>
    </citation>
    <scope>NUCLEOTIDE SEQUENCE [LARGE SCALE GENOMIC DNA]</scope>
    <source>
        <strain evidence="12 13">CGMCC 1.12237</strain>
    </source>
</reference>
<evidence type="ECO:0000256" key="8">
    <source>
        <dbReference type="ARBA" id="ARBA00023326"/>
    </source>
</evidence>
<keyword evidence="8" id="KW-0624">Polysaccharide degradation</keyword>
<dbReference type="EC" id="3.2.1.39" evidence="3"/>
<sequence>MHEHTPDDGRQRERTGETPPETDGDGGDGTLPLTKRGLLRAAAATSLVPSLSGLASAQEVSVGNGSYVTTVPSGEGSPQDTQYTTANVSAPIPTNDWWSTLLWFQYSNPMFAHPIAATASGAGLDVSNPTDWNITSSGVTDGVAMMDDSRDLTIGHSATSSFSDTRCDGYGDWHTVAKWGDGTSTTLTTTISQGSPYVFAEYEGGGAVVSFPSTPTVFADDGNVLGVEIDGHAYGLYAPSGATWSGQGTTELTSTLNGAGYLTVAALPEATSTALSELETYAYNFIRDSTVSWSYDQSAGEVTTTFDVTTENKAESGATGSFLGLFPHQHKYASASFTPYTYTSARGPMKTISGTSSFQVTYTFPGVLPFLPDEGSYDSAELASYVDEEESNRTLVETGPDSPGDGTYWTGKNYGRLAELIPIAEQVGDTTAADYFLNGDQNTLGLRDDLELWLDASQEGSTRSEDVFYYDQNWGTLVGYNDSFGSGANINDHHFHYGYYVRGAAEIARNDRTWAQDANWGSMVRLLVRDFANWERPDRSNTQSPASNPKDSFPFLRNFSPYEGHSWADGGGADFADGNNQESSSEAINAYASMILWGEYTGDTALRDAGVFLYTTEVHAVQEYWFDVDDTNQPSNWAYDTAAMVWGDGYKYDTFFTTDVEAIHGINFLPLAASSSYLGWDVPAAEANYTELVNNDPDGDSFQYWPDIHWMFRALSDVADAKNLWTARKDSYPVEFGESRAHTYHWIYNTDAMGTAVKSITADHPLTTVYDDGSSKTYVAYNPSSSSTTVTFSDGTSLSVPANSMATSSDGDGGGSGSASTVESLSASEVETSTSDAAFDVSWSVSDGDGDLSSVDLTLTDETAGTTDDTATSSVSGSSASGTTRLVAPGDDGSGNDYTVGLTVTDAAGNTTSDSTTVTESESTSSGGPTVDTLSVAESAGNDPHADFTVDWAVSDSDTDLSTVDLTLTDTTDGAIEDTVSIGVGGGSAADQQNLRANKAENDGHTYEVELVVADAAGNTTSATATEVEDGA</sequence>
<evidence type="ECO:0000259" key="11">
    <source>
        <dbReference type="Pfam" id="PF17652"/>
    </source>
</evidence>
<comment type="caution">
    <text evidence="12">The sequence shown here is derived from an EMBL/GenBank/DDBJ whole genome shotgun (WGS) entry which is preliminary data.</text>
</comment>
<dbReference type="EMBL" id="JBHSKX010000004">
    <property type="protein sequence ID" value="MFC5368953.1"/>
    <property type="molecule type" value="Genomic_DNA"/>
</dbReference>
<dbReference type="PANTHER" id="PTHR31983:SF0">
    <property type="entry name" value="GLUCAN ENDO-1,3-BETA-D-GLUCOSIDASE 2"/>
    <property type="match status" value="1"/>
</dbReference>
<organism evidence="12 13">
    <name type="scientific">Salinirubrum litoreum</name>
    <dbReference type="NCBI Taxonomy" id="1126234"/>
    <lineage>
        <taxon>Archaea</taxon>
        <taxon>Methanobacteriati</taxon>
        <taxon>Methanobacteriota</taxon>
        <taxon>Stenosarchaea group</taxon>
        <taxon>Halobacteria</taxon>
        <taxon>Halobacteriales</taxon>
        <taxon>Haloferacaceae</taxon>
        <taxon>Salinirubrum</taxon>
    </lineage>
</organism>
<dbReference type="AlphaFoldDB" id="A0ABD5RG37"/>
<keyword evidence="7" id="KW-0961">Cell wall biogenesis/degradation</keyword>
<dbReference type="InterPro" id="IPR040451">
    <property type="entry name" value="GH81_N"/>
</dbReference>
<dbReference type="Proteomes" id="UP001596201">
    <property type="component" value="Unassembled WGS sequence"/>
</dbReference>
<evidence type="ECO:0000256" key="1">
    <source>
        <dbReference type="ARBA" id="ARBA00000382"/>
    </source>
</evidence>
<evidence type="ECO:0000256" key="5">
    <source>
        <dbReference type="ARBA" id="ARBA00023277"/>
    </source>
</evidence>
<accession>A0ABD5RG37</accession>
<gene>
    <name evidence="12" type="ORF">ACFPJ5_18665</name>
</gene>
<comment type="catalytic activity">
    <reaction evidence="1">
        <text>Hydrolysis of (1-&gt;3)-beta-D-glucosidic linkages in (1-&gt;3)-beta-D-glucans.</text>
        <dbReference type="EC" id="3.2.1.39"/>
    </reaction>
</comment>
<feature type="domain" description="Glycosyl hydrolase family 81 N-terminal" evidence="10">
    <location>
        <begin position="85"/>
        <end position="356"/>
    </location>
</feature>
<evidence type="ECO:0000256" key="7">
    <source>
        <dbReference type="ARBA" id="ARBA00023316"/>
    </source>
</evidence>
<name>A0ABD5RG37_9EURY</name>
<evidence type="ECO:0000256" key="2">
    <source>
        <dbReference type="ARBA" id="ARBA00010730"/>
    </source>
</evidence>
<feature type="region of interest" description="Disordered" evidence="9">
    <location>
        <begin position="803"/>
        <end position="833"/>
    </location>
</feature>
<dbReference type="GO" id="GO:0000272">
    <property type="term" value="P:polysaccharide catabolic process"/>
    <property type="evidence" value="ECO:0007669"/>
    <property type="project" value="UniProtKB-KW"/>
</dbReference>
<dbReference type="PROSITE" id="PS52008">
    <property type="entry name" value="GH81"/>
    <property type="match status" value="1"/>
</dbReference>
<evidence type="ECO:0000256" key="4">
    <source>
        <dbReference type="ARBA" id="ARBA00022801"/>
    </source>
</evidence>
<dbReference type="InterPro" id="IPR005200">
    <property type="entry name" value="Endo-beta-glucanase"/>
</dbReference>
<keyword evidence="5" id="KW-0119">Carbohydrate metabolism</keyword>
<dbReference type="GO" id="GO:0042973">
    <property type="term" value="F:glucan endo-1,3-beta-D-glucosidase activity"/>
    <property type="evidence" value="ECO:0007669"/>
    <property type="project" value="UniProtKB-EC"/>
</dbReference>
<dbReference type="GO" id="GO:0071555">
    <property type="term" value="P:cell wall organization"/>
    <property type="evidence" value="ECO:0007669"/>
    <property type="project" value="UniProtKB-KW"/>
</dbReference>
<dbReference type="InterPro" id="IPR040720">
    <property type="entry name" value="GH81_C"/>
</dbReference>
<evidence type="ECO:0000313" key="12">
    <source>
        <dbReference type="EMBL" id="MFC5368953.1"/>
    </source>
</evidence>
<dbReference type="RefSeq" id="WP_227231010.1">
    <property type="nucleotide sequence ID" value="NZ_JAJCVJ010000003.1"/>
</dbReference>
<proteinExistence type="inferred from homology"/>
<keyword evidence="6" id="KW-0326">Glycosidase</keyword>
<evidence type="ECO:0000259" key="10">
    <source>
        <dbReference type="Pfam" id="PF03639"/>
    </source>
</evidence>
<feature type="region of interest" description="Disordered" evidence="9">
    <location>
        <begin position="1"/>
        <end position="33"/>
    </location>
</feature>
<comment type="similarity">
    <text evidence="2">Belongs to the glycosyl hydrolase 81 family.</text>
</comment>
<evidence type="ECO:0000313" key="13">
    <source>
        <dbReference type="Proteomes" id="UP001596201"/>
    </source>
</evidence>
<feature type="compositionally biased region" description="Low complexity" evidence="9">
    <location>
        <begin position="911"/>
        <end position="926"/>
    </location>
</feature>
<evidence type="ECO:0000256" key="9">
    <source>
        <dbReference type="SAM" id="MobiDB-lite"/>
    </source>
</evidence>
<keyword evidence="13" id="KW-1185">Reference proteome</keyword>
<feature type="region of interest" description="Disordered" evidence="9">
    <location>
        <begin position="863"/>
        <end position="942"/>
    </location>
</feature>
<evidence type="ECO:0000256" key="6">
    <source>
        <dbReference type="ARBA" id="ARBA00023295"/>
    </source>
</evidence>
<dbReference type="Pfam" id="PF03639">
    <property type="entry name" value="Glyco_hydro_81"/>
    <property type="match status" value="1"/>
</dbReference>
<feature type="compositionally biased region" description="Low complexity" evidence="9">
    <location>
        <begin position="863"/>
        <end position="884"/>
    </location>
</feature>
<keyword evidence="4 12" id="KW-0378">Hydrolase</keyword>